<gene>
    <name evidence="2" type="ORF">E1963_07960</name>
</gene>
<evidence type="ECO:0000259" key="1">
    <source>
        <dbReference type="PROSITE" id="PS51782"/>
    </source>
</evidence>
<dbReference type="Proteomes" id="UP000295710">
    <property type="component" value="Unassembled WGS sequence"/>
</dbReference>
<dbReference type="InterPro" id="IPR036779">
    <property type="entry name" value="LysM_dom_sf"/>
</dbReference>
<dbReference type="InterPro" id="IPR018392">
    <property type="entry name" value="LysM"/>
</dbReference>
<dbReference type="AlphaFoldDB" id="A0A4R4FF05"/>
<reference evidence="2 3" key="1">
    <citation type="journal article" date="2016" name="Nat. Microbiol.">
        <title>The Mouse Intestinal Bacterial Collection (miBC) provides host-specific insight into cultured diversity and functional potential of the gut microbiota.</title>
        <authorList>
            <person name="Lagkouvardos I."/>
            <person name="Pukall R."/>
            <person name="Abt B."/>
            <person name="Foesel B.U."/>
            <person name="Meier-Kolthoff J.P."/>
            <person name="Kumar N."/>
            <person name="Bresciani A."/>
            <person name="Martinez I."/>
            <person name="Just S."/>
            <person name="Ziegler C."/>
            <person name="Brugiroux S."/>
            <person name="Garzetti D."/>
            <person name="Wenning M."/>
            <person name="Bui T.P."/>
            <person name="Wang J."/>
            <person name="Hugenholtz F."/>
            <person name="Plugge C.M."/>
            <person name="Peterson D.A."/>
            <person name="Hornef M.W."/>
            <person name="Baines J.F."/>
            <person name="Smidt H."/>
            <person name="Walter J."/>
            <person name="Kristiansen K."/>
            <person name="Nielsen H.B."/>
            <person name="Haller D."/>
            <person name="Overmann J."/>
            <person name="Stecher B."/>
            <person name="Clavel T."/>
        </authorList>
    </citation>
    <scope>NUCLEOTIDE SEQUENCE [LARGE SCALE GENOMIC DNA]</scope>
    <source>
        <strain evidence="2 3">DSM 28560</strain>
    </source>
</reference>
<dbReference type="Pfam" id="PF01476">
    <property type="entry name" value="LysM"/>
    <property type="match status" value="1"/>
</dbReference>
<proteinExistence type="predicted"/>
<dbReference type="InterPro" id="IPR024300">
    <property type="entry name" value="SipL_SPOCS_dom"/>
</dbReference>
<dbReference type="CDD" id="cd00118">
    <property type="entry name" value="LysM"/>
    <property type="match status" value="1"/>
</dbReference>
<evidence type="ECO:0000313" key="3">
    <source>
        <dbReference type="Proteomes" id="UP000295710"/>
    </source>
</evidence>
<keyword evidence="3" id="KW-1185">Reference proteome</keyword>
<accession>A0A4R4FF05</accession>
<dbReference type="PROSITE" id="PS51782">
    <property type="entry name" value="LYSM"/>
    <property type="match status" value="1"/>
</dbReference>
<dbReference type="SMART" id="SM00257">
    <property type="entry name" value="LysM"/>
    <property type="match status" value="1"/>
</dbReference>
<name>A0A4R4FF05_9FIRM</name>
<dbReference type="Gene3D" id="3.10.350.10">
    <property type="entry name" value="LysM domain"/>
    <property type="match status" value="1"/>
</dbReference>
<organism evidence="2 3">
    <name type="scientific">Extibacter muris</name>
    <dbReference type="NCBI Taxonomy" id="1796622"/>
    <lineage>
        <taxon>Bacteria</taxon>
        <taxon>Bacillati</taxon>
        <taxon>Bacillota</taxon>
        <taxon>Clostridia</taxon>
        <taxon>Lachnospirales</taxon>
        <taxon>Lachnospiraceae</taxon>
        <taxon>Extibacter</taxon>
    </lineage>
</organism>
<protein>
    <submittedName>
        <fullName evidence="2">DUF3794 domain-containing protein</fullName>
    </submittedName>
</protein>
<sequence length="519" mass="59530">MEYMKKQVQTYRTGKVITDQFYIDDDYNVPDVKSDVMRIILGEGMLDVEDMKVVENYIRVTGKMNFKVLYVTEEGESRLSSLEGRIPFEEMIYTEQVPEGMPFIKASNIDLTVTTIHSRKLNLKALVELQVSSDGMDDLEVTTDILSDAPLYKRYAAKQMLRMLTSKKDTYRIKEEVAISGTKENVGTLLWTDVTSRKLDTRLGTDEMLIQGELMLFCFYESLEGKTDWIEQVIPYEGRIECYGAQDNMYHQIYPELADVNIDVRMDEDGEMRLLGVEATLELRLIVYEEENEDVLEDVYSLDQTCIPRITEETFEKLLMQNHSKCKVIEQLSLPEIKDSMLQVCHSSGKIQLERTEVVDGGIQIEGVLHISFLYVKADDVIPFDTWQGMVPFSYLLESNETSSDMTYDLTYAVEQLSIGLLGSDEIEIKAVLAFNSFLKQPVRVSNIEEVDFEPVDMEEMERRPGIVGYIVQDGDMLWDLAKRYSTTVEGIMEVNGLESEQVKPGDKILIFKENISIL</sequence>
<dbReference type="EMBL" id="SMMX01000005">
    <property type="protein sequence ID" value="TDA22155.1"/>
    <property type="molecule type" value="Genomic_DNA"/>
</dbReference>
<feature type="domain" description="LysM" evidence="1">
    <location>
        <begin position="468"/>
        <end position="511"/>
    </location>
</feature>
<dbReference type="Pfam" id="PF12673">
    <property type="entry name" value="SipL"/>
    <property type="match status" value="3"/>
</dbReference>
<comment type="caution">
    <text evidence="2">The sequence shown here is derived from an EMBL/GenBank/DDBJ whole genome shotgun (WGS) entry which is preliminary data.</text>
</comment>
<dbReference type="SUPFAM" id="SSF54106">
    <property type="entry name" value="LysM domain"/>
    <property type="match status" value="1"/>
</dbReference>
<evidence type="ECO:0000313" key="2">
    <source>
        <dbReference type="EMBL" id="TDA22155.1"/>
    </source>
</evidence>
<dbReference type="RefSeq" id="WP_132276935.1">
    <property type="nucleotide sequence ID" value="NZ_JAOBST010000010.1"/>
</dbReference>